<dbReference type="FunFam" id="3.40.50.1970:FF:000003">
    <property type="entry name" value="Alcohol dehydrogenase, iron-containing"/>
    <property type="match status" value="1"/>
</dbReference>
<feature type="domain" description="Alcohol dehydrogenase iron-type/glycerol dehydrogenase GldA" evidence="2">
    <location>
        <begin position="7"/>
        <end position="160"/>
    </location>
</feature>
<comment type="caution">
    <text evidence="4">The sequence shown here is derived from an EMBL/GenBank/DDBJ whole genome shotgun (WGS) entry which is preliminary data.</text>
</comment>
<dbReference type="PROSITE" id="PS00060">
    <property type="entry name" value="ADH_IRON_2"/>
    <property type="match status" value="1"/>
</dbReference>
<dbReference type="SUPFAM" id="SSF56796">
    <property type="entry name" value="Dehydroquinate synthase-like"/>
    <property type="match status" value="1"/>
</dbReference>
<evidence type="ECO:0000313" key="4">
    <source>
        <dbReference type="EMBL" id="THB60985.1"/>
    </source>
</evidence>
<proteinExistence type="predicted"/>
<dbReference type="InterPro" id="IPR001670">
    <property type="entry name" value="ADH_Fe/GldA"/>
</dbReference>
<accession>A0A4S3B824</accession>
<evidence type="ECO:0000259" key="3">
    <source>
        <dbReference type="Pfam" id="PF25137"/>
    </source>
</evidence>
<evidence type="ECO:0000313" key="5">
    <source>
        <dbReference type="Proteomes" id="UP000310506"/>
    </source>
</evidence>
<dbReference type="FunFam" id="1.20.1090.10:FF:000001">
    <property type="entry name" value="Aldehyde-alcohol dehydrogenase"/>
    <property type="match status" value="1"/>
</dbReference>
<dbReference type="RefSeq" id="WP_136137230.1">
    <property type="nucleotide sequence ID" value="NZ_SDGV01000017.1"/>
</dbReference>
<evidence type="ECO:0000256" key="1">
    <source>
        <dbReference type="ARBA" id="ARBA00023002"/>
    </source>
</evidence>
<dbReference type="InterPro" id="IPR039697">
    <property type="entry name" value="Alcohol_dehydrogenase_Fe"/>
</dbReference>
<gene>
    <name evidence="4" type="ORF">ESZ54_08440</name>
</gene>
<reference evidence="4 5" key="1">
    <citation type="submission" date="2019-01" db="EMBL/GenBank/DDBJ databases">
        <title>Vagococcus silagei sp. nov. isolated from brewer's grain.</title>
        <authorList>
            <person name="Guu J.-R."/>
        </authorList>
    </citation>
    <scope>NUCLEOTIDE SEQUENCE [LARGE SCALE GENOMIC DNA]</scope>
    <source>
        <strain evidence="4 5">2B-2</strain>
    </source>
</reference>
<dbReference type="GO" id="GO:0046872">
    <property type="term" value="F:metal ion binding"/>
    <property type="evidence" value="ECO:0007669"/>
    <property type="project" value="InterPro"/>
</dbReference>
<dbReference type="CDD" id="cd08180">
    <property type="entry name" value="PDD"/>
    <property type="match status" value="1"/>
</dbReference>
<dbReference type="InterPro" id="IPR056798">
    <property type="entry name" value="ADH_Fe_C"/>
</dbReference>
<dbReference type="Pfam" id="PF00465">
    <property type="entry name" value="Fe-ADH"/>
    <property type="match status" value="1"/>
</dbReference>
<dbReference type="EMBL" id="SDGV01000017">
    <property type="protein sequence ID" value="THB60985.1"/>
    <property type="molecule type" value="Genomic_DNA"/>
</dbReference>
<dbReference type="Pfam" id="PF25137">
    <property type="entry name" value="ADH_Fe_C"/>
    <property type="match status" value="1"/>
</dbReference>
<sequence length="379" mass="41088">MGMFKMPTKISFGVQALSVLETMELGNVLVVCDPFMKESKKVDLITDLLDQQKWDYSVFSEVIPDPTIDVVAAGLACAKKIQPKTFIALGGGSALDSAKSIRQMYEELTHVGHTQLICIPTTSGTGSEVTAFSVISDPENQAKYALVDDGMIPDLAILDPGFTMTVPKSITADTGMDVLTHCMEAFVSTAASDFTDACAEKAMKMVWEYLVPVVRDGEDLVGREKMHNASCLAGMAFSEASLGICHSLAHALGGRFHVPHGRANAMLLPLVISYNAGLDLANETASLKRYELIANCLGIKSGTPKATVHSLISAIYRQMKQMNMPKYINDVGVDVNEYIDAIPSMVEKALEDKCTITNPRVPTSEELTKIYTRLCRGGF</sequence>
<dbReference type="InterPro" id="IPR018211">
    <property type="entry name" value="ADH_Fe_CS"/>
</dbReference>
<dbReference type="OrthoDB" id="9815791at2"/>
<dbReference type="Gene3D" id="3.40.50.1970">
    <property type="match status" value="1"/>
</dbReference>
<dbReference type="AlphaFoldDB" id="A0A4S3B824"/>
<name>A0A4S3B824_9ENTE</name>
<evidence type="ECO:0000259" key="2">
    <source>
        <dbReference type="Pfam" id="PF00465"/>
    </source>
</evidence>
<feature type="domain" description="Fe-containing alcohol dehydrogenase-like C-terminal" evidence="3">
    <location>
        <begin position="171"/>
        <end position="373"/>
    </location>
</feature>
<dbReference type="PANTHER" id="PTHR11496">
    <property type="entry name" value="ALCOHOL DEHYDROGENASE"/>
    <property type="match status" value="1"/>
</dbReference>
<organism evidence="4 5">
    <name type="scientific">Vagococcus silagei</name>
    <dbReference type="NCBI Taxonomy" id="2508885"/>
    <lineage>
        <taxon>Bacteria</taxon>
        <taxon>Bacillati</taxon>
        <taxon>Bacillota</taxon>
        <taxon>Bacilli</taxon>
        <taxon>Lactobacillales</taxon>
        <taxon>Enterococcaceae</taxon>
        <taxon>Vagococcus</taxon>
    </lineage>
</organism>
<dbReference type="PROSITE" id="PS00913">
    <property type="entry name" value="ADH_IRON_1"/>
    <property type="match status" value="1"/>
</dbReference>
<keyword evidence="5" id="KW-1185">Reference proteome</keyword>
<keyword evidence="1" id="KW-0560">Oxidoreductase</keyword>
<dbReference type="PANTHER" id="PTHR11496:SF83">
    <property type="entry name" value="HYDROXYACID-OXOACID TRANSHYDROGENASE, MITOCHONDRIAL"/>
    <property type="match status" value="1"/>
</dbReference>
<dbReference type="Proteomes" id="UP000310506">
    <property type="component" value="Unassembled WGS sequence"/>
</dbReference>
<dbReference type="Gene3D" id="1.20.1090.10">
    <property type="entry name" value="Dehydroquinate synthase-like - alpha domain"/>
    <property type="match status" value="1"/>
</dbReference>
<protein>
    <submittedName>
        <fullName evidence="4">Iron-containing alcohol dehydrogenase</fullName>
    </submittedName>
</protein>
<dbReference type="GO" id="GO:0004022">
    <property type="term" value="F:alcohol dehydrogenase (NAD+) activity"/>
    <property type="evidence" value="ECO:0007669"/>
    <property type="project" value="UniProtKB-ARBA"/>
</dbReference>